<evidence type="ECO:0000256" key="5">
    <source>
        <dbReference type="SAM" id="MobiDB-lite"/>
    </source>
</evidence>
<dbReference type="Proteomes" id="UP001150538">
    <property type="component" value="Unassembled WGS sequence"/>
</dbReference>
<comment type="caution">
    <text evidence="7">The sequence shown here is derived from an EMBL/GenBank/DDBJ whole genome shotgun (WGS) entry which is preliminary data.</text>
</comment>
<dbReference type="SUPFAM" id="SSF47459">
    <property type="entry name" value="HLH, helix-loop-helix DNA-binding domain"/>
    <property type="match status" value="1"/>
</dbReference>
<dbReference type="GO" id="GO:0005634">
    <property type="term" value="C:nucleus"/>
    <property type="evidence" value="ECO:0007669"/>
    <property type="project" value="UniProtKB-SubCell"/>
</dbReference>
<feature type="region of interest" description="Disordered" evidence="5">
    <location>
        <begin position="209"/>
        <end position="229"/>
    </location>
</feature>
<dbReference type="AlphaFoldDB" id="A0A9W8DW33"/>
<feature type="compositionally biased region" description="Polar residues" evidence="5">
    <location>
        <begin position="87"/>
        <end position="99"/>
    </location>
</feature>
<dbReference type="InterPro" id="IPR051732">
    <property type="entry name" value="USF"/>
</dbReference>
<evidence type="ECO:0000256" key="1">
    <source>
        <dbReference type="ARBA" id="ARBA00004123"/>
    </source>
</evidence>
<evidence type="ECO:0000256" key="4">
    <source>
        <dbReference type="ARBA" id="ARBA00023242"/>
    </source>
</evidence>
<dbReference type="GO" id="GO:0000978">
    <property type="term" value="F:RNA polymerase II cis-regulatory region sequence-specific DNA binding"/>
    <property type="evidence" value="ECO:0007669"/>
    <property type="project" value="TreeGrafter"/>
</dbReference>
<dbReference type="GO" id="GO:0000981">
    <property type="term" value="F:DNA-binding transcription factor activity, RNA polymerase II-specific"/>
    <property type="evidence" value="ECO:0007669"/>
    <property type="project" value="TreeGrafter"/>
</dbReference>
<proteinExistence type="predicted"/>
<feature type="region of interest" description="Disordered" evidence="5">
    <location>
        <begin position="455"/>
        <end position="530"/>
    </location>
</feature>
<evidence type="ECO:0000259" key="6">
    <source>
        <dbReference type="PROSITE" id="PS50888"/>
    </source>
</evidence>
<feature type="region of interest" description="Disordered" evidence="5">
    <location>
        <begin position="22"/>
        <end position="104"/>
    </location>
</feature>
<dbReference type="InterPro" id="IPR036638">
    <property type="entry name" value="HLH_DNA-bd_sf"/>
</dbReference>
<accession>A0A9W8DW33</accession>
<dbReference type="OrthoDB" id="690068at2759"/>
<feature type="domain" description="BHLH" evidence="6">
    <location>
        <begin position="133"/>
        <end position="186"/>
    </location>
</feature>
<protein>
    <recommendedName>
        <fullName evidence="6">BHLH domain-containing protein</fullName>
    </recommendedName>
</protein>
<evidence type="ECO:0000313" key="8">
    <source>
        <dbReference type="Proteomes" id="UP001150538"/>
    </source>
</evidence>
<comment type="subcellular location">
    <subcellularLocation>
        <location evidence="1">Nucleus</location>
    </subcellularLocation>
</comment>
<feature type="compositionally biased region" description="Polar residues" evidence="5">
    <location>
        <begin position="329"/>
        <end position="341"/>
    </location>
</feature>
<dbReference type="PANTHER" id="PTHR46117:SF3">
    <property type="entry name" value="FI24210P1"/>
    <property type="match status" value="1"/>
</dbReference>
<keyword evidence="3" id="KW-0804">Transcription</keyword>
<keyword evidence="8" id="KW-1185">Reference proteome</keyword>
<dbReference type="EMBL" id="JANBPU010000015">
    <property type="protein sequence ID" value="KAJ1920283.1"/>
    <property type="molecule type" value="Genomic_DNA"/>
</dbReference>
<keyword evidence="2" id="KW-0805">Transcription regulation</keyword>
<reference evidence="7" key="1">
    <citation type="submission" date="2022-07" db="EMBL/GenBank/DDBJ databases">
        <title>Phylogenomic reconstructions and comparative analyses of Kickxellomycotina fungi.</title>
        <authorList>
            <person name="Reynolds N.K."/>
            <person name="Stajich J.E."/>
            <person name="Barry K."/>
            <person name="Grigoriev I.V."/>
            <person name="Crous P."/>
            <person name="Smith M.E."/>
        </authorList>
    </citation>
    <scope>NUCLEOTIDE SEQUENCE</scope>
    <source>
        <strain evidence="7">NBRC 100468</strain>
    </source>
</reference>
<dbReference type="PANTHER" id="PTHR46117">
    <property type="entry name" value="FI24210P1"/>
    <property type="match status" value="1"/>
</dbReference>
<evidence type="ECO:0000313" key="7">
    <source>
        <dbReference type="EMBL" id="KAJ1920283.1"/>
    </source>
</evidence>
<feature type="compositionally biased region" description="Low complexity" evidence="5">
    <location>
        <begin position="25"/>
        <end position="48"/>
    </location>
</feature>
<sequence>MPEDSNNSISTTTCGFVDENFAIQSSPSGSNTTFSSSTRSTAVTTPSTGPIQNFPYNDAAAAAESKISNENGTSSAANNSSPKSPTVSMATTPATTSKPAQKKIRTSSFRVNGVNILNRNNIDAKTANERLQRRRENHNFVERRRRDNINQTIQQLADLIPNASKDHNKTNKGSVLRMAVEHIKEMQCANQSLIIENNRLRALVSNSSASTSPVSILPPPISNPKNAGGADPAKYNIISVPMKTPSFQPLPPPKMPLSATHSRNPSHHDISPGSAPSAAPSGATCPASLASAPVSPSSTFQRSSYSCTQLPQLSDYHFSKAMPAPLHNSAPNNNKSASHGSPINPGVLPPVNEIQYQPRHRKSFDNGRHQYQHPNGFTKDMSFPQNGSAPSSHYPPHQHHQQSYESGTSAGSLVNHPPQQQSTNVYVGQQQPPAAAPPISQQSQYYYNRQQQQLGCGRVPNTPRYAGRPTRSVPTSPHFSAASHPYYSPYEIPTKHHQALPPPSRLQQLQQQPQQQQQQQQQQQLQPQHY</sequence>
<keyword evidence="4" id="KW-0539">Nucleus</keyword>
<feature type="compositionally biased region" description="Low complexity" evidence="5">
    <location>
        <begin position="271"/>
        <end position="298"/>
    </location>
</feature>
<feature type="region of interest" description="Disordered" evidence="5">
    <location>
        <begin position="364"/>
        <end position="439"/>
    </location>
</feature>
<dbReference type="InterPro" id="IPR011598">
    <property type="entry name" value="bHLH_dom"/>
</dbReference>
<dbReference type="SMART" id="SM00353">
    <property type="entry name" value="HLH"/>
    <property type="match status" value="1"/>
</dbReference>
<gene>
    <name evidence="7" type="ORF">H4219_001396</name>
</gene>
<feature type="region of interest" description="Disordered" evidence="5">
    <location>
        <begin position="244"/>
        <end position="302"/>
    </location>
</feature>
<dbReference type="GO" id="GO:0046983">
    <property type="term" value="F:protein dimerization activity"/>
    <property type="evidence" value="ECO:0007669"/>
    <property type="project" value="InterPro"/>
</dbReference>
<feature type="compositionally biased region" description="Low complexity" evidence="5">
    <location>
        <begin position="429"/>
        <end position="439"/>
    </location>
</feature>
<feature type="compositionally biased region" description="Low complexity" evidence="5">
    <location>
        <begin position="506"/>
        <end position="530"/>
    </location>
</feature>
<dbReference type="Gene3D" id="4.10.280.10">
    <property type="entry name" value="Helix-loop-helix DNA-binding domain"/>
    <property type="match status" value="1"/>
</dbReference>
<name>A0A9W8DW33_9FUNG</name>
<organism evidence="7 8">
    <name type="scientific">Mycoemilia scoparia</name>
    <dbReference type="NCBI Taxonomy" id="417184"/>
    <lineage>
        <taxon>Eukaryota</taxon>
        <taxon>Fungi</taxon>
        <taxon>Fungi incertae sedis</taxon>
        <taxon>Zoopagomycota</taxon>
        <taxon>Kickxellomycotina</taxon>
        <taxon>Kickxellomycetes</taxon>
        <taxon>Kickxellales</taxon>
        <taxon>Kickxellaceae</taxon>
        <taxon>Mycoemilia</taxon>
    </lineage>
</organism>
<feature type="compositionally biased region" description="Low complexity" evidence="5">
    <location>
        <begin position="73"/>
        <end position="86"/>
    </location>
</feature>
<dbReference type="PROSITE" id="PS50888">
    <property type="entry name" value="BHLH"/>
    <property type="match status" value="1"/>
</dbReference>
<evidence type="ECO:0000256" key="2">
    <source>
        <dbReference type="ARBA" id="ARBA00023015"/>
    </source>
</evidence>
<feature type="compositionally biased region" description="Polar residues" evidence="5">
    <location>
        <begin position="405"/>
        <end position="428"/>
    </location>
</feature>
<evidence type="ECO:0000256" key="3">
    <source>
        <dbReference type="ARBA" id="ARBA00023163"/>
    </source>
</evidence>
<dbReference type="Pfam" id="PF00010">
    <property type="entry name" value="HLH"/>
    <property type="match status" value="1"/>
</dbReference>
<feature type="region of interest" description="Disordered" evidence="5">
    <location>
        <begin position="322"/>
        <end position="351"/>
    </location>
</feature>